<feature type="compositionally biased region" description="Basic residues" evidence="2">
    <location>
        <begin position="1"/>
        <end position="14"/>
    </location>
</feature>
<feature type="region of interest" description="Disordered" evidence="2">
    <location>
        <begin position="1"/>
        <end position="34"/>
    </location>
</feature>
<organism evidence="3 4">
    <name type="scientific">Odynerus spinipes</name>
    <dbReference type="NCBI Taxonomy" id="1348599"/>
    <lineage>
        <taxon>Eukaryota</taxon>
        <taxon>Metazoa</taxon>
        <taxon>Ecdysozoa</taxon>
        <taxon>Arthropoda</taxon>
        <taxon>Hexapoda</taxon>
        <taxon>Insecta</taxon>
        <taxon>Pterygota</taxon>
        <taxon>Neoptera</taxon>
        <taxon>Endopterygota</taxon>
        <taxon>Hymenoptera</taxon>
        <taxon>Apocrita</taxon>
        <taxon>Aculeata</taxon>
        <taxon>Vespoidea</taxon>
        <taxon>Vespidae</taxon>
        <taxon>Eumeninae</taxon>
        <taxon>Odynerus</taxon>
    </lineage>
</organism>
<dbReference type="EMBL" id="JAIFRP010004231">
    <property type="protein sequence ID" value="KAK2577607.1"/>
    <property type="molecule type" value="Genomic_DNA"/>
</dbReference>
<feature type="region of interest" description="Disordered" evidence="2">
    <location>
        <begin position="204"/>
        <end position="261"/>
    </location>
</feature>
<reference evidence="3" key="2">
    <citation type="journal article" date="2023" name="Commun. Biol.">
        <title>Intrasexual cuticular hydrocarbon dimorphism in a wasp sheds light on hydrocarbon biosynthesis genes in Hymenoptera.</title>
        <authorList>
            <person name="Moris V.C."/>
            <person name="Podsiadlowski L."/>
            <person name="Martin S."/>
            <person name="Oeyen J.P."/>
            <person name="Donath A."/>
            <person name="Petersen M."/>
            <person name="Wilbrandt J."/>
            <person name="Misof B."/>
            <person name="Liedtke D."/>
            <person name="Thamm M."/>
            <person name="Scheiner R."/>
            <person name="Schmitt T."/>
            <person name="Niehuis O."/>
        </authorList>
    </citation>
    <scope>NUCLEOTIDE SEQUENCE</scope>
    <source>
        <strain evidence="3">GBR_01_08_01A</strain>
    </source>
</reference>
<accession>A0AAD9VL09</accession>
<feature type="region of interest" description="Disordered" evidence="2">
    <location>
        <begin position="310"/>
        <end position="340"/>
    </location>
</feature>
<dbReference type="AlphaFoldDB" id="A0AAD9VL09"/>
<evidence type="ECO:0000313" key="3">
    <source>
        <dbReference type="EMBL" id="KAK2577607.1"/>
    </source>
</evidence>
<proteinExistence type="predicted"/>
<evidence type="ECO:0000313" key="4">
    <source>
        <dbReference type="Proteomes" id="UP001258017"/>
    </source>
</evidence>
<reference evidence="3" key="1">
    <citation type="submission" date="2021-08" db="EMBL/GenBank/DDBJ databases">
        <authorList>
            <person name="Misof B."/>
            <person name="Oliver O."/>
            <person name="Podsiadlowski L."/>
            <person name="Donath A."/>
            <person name="Peters R."/>
            <person name="Mayer C."/>
            <person name="Rust J."/>
            <person name="Gunkel S."/>
            <person name="Lesny P."/>
            <person name="Martin S."/>
            <person name="Oeyen J.P."/>
            <person name="Petersen M."/>
            <person name="Panagiotis P."/>
            <person name="Wilbrandt J."/>
            <person name="Tanja T."/>
        </authorList>
    </citation>
    <scope>NUCLEOTIDE SEQUENCE</scope>
    <source>
        <strain evidence="3">GBR_01_08_01A</strain>
        <tissue evidence="3">Thorax + abdomen</tissue>
    </source>
</reference>
<sequence length="363" mass="40504">MSKTNGRRRERVHGRPGALLESRANAQTRIGAKKCADKRVTRARDVAQTQLQRVARGEETNVSVDAFSSSSRLERLAIELATRDADIADKETRIEDLLDELNTREGMCDAVTSELEEKDREIEALKSQLEDAEFRARSVQLELERFKKMVSDLQRSIGIFNECRDNREILRILSRVATIDVDELQDLLHNFIARYSERTCDSACPRDRGVVVPDNVPDVTDDRTGGSSSSNDPDYVPSATDDRDSGSSNGESDNAVVAASSGVVVRPPRKRAFVEASTASFDSDASMPAREFDLVSRDDGRKLSVMEKSEPFSTTAAVVDERIDNADDDDDDDDEEEDENYFTAHVEYIPYDTESSNVETDSE</sequence>
<evidence type="ECO:0000256" key="1">
    <source>
        <dbReference type="SAM" id="Coils"/>
    </source>
</evidence>
<dbReference type="Proteomes" id="UP001258017">
    <property type="component" value="Unassembled WGS sequence"/>
</dbReference>
<name>A0AAD9VL09_9HYME</name>
<gene>
    <name evidence="3" type="ORF">KPH14_012615</name>
</gene>
<keyword evidence="4" id="KW-1185">Reference proteome</keyword>
<evidence type="ECO:0000256" key="2">
    <source>
        <dbReference type="SAM" id="MobiDB-lite"/>
    </source>
</evidence>
<protein>
    <submittedName>
        <fullName evidence="3">Uncharacterized protein</fullName>
    </submittedName>
</protein>
<comment type="caution">
    <text evidence="3">The sequence shown here is derived from an EMBL/GenBank/DDBJ whole genome shotgun (WGS) entry which is preliminary data.</text>
</comment>
<feature type="coiled-coil region" evidence="1">
    <location>
        <begin position="108"/>
        <end position="156"/>
    </location>
</feature>
<feature type="compositionally biased region" description="Acidic residues" evidence="2">
    <location>
        <begin position="326"/>
        <end position="340"/>
    </location>
</feature>
<keyword evidence="1" id="KW-0175">Coiled coil</keyword>